<evidence type="ECO:0000313" key="3">
    <source>
        <dbReference type="Proteomes" id="UP000187499"/>
    </source>
</evidence>
<keyword evidence="1" id="KW-0472">Membrane</keyword>
<accession>A0A1P8Q3S8</accession>
<dbReference type="OrthoDB" id="2326621at2"/>
<feature type="transmembrane region" description="Helical" evidence="1">
    <location>
        <begin position="14"/>
        <end position="37"/>
    </location>
</feature>
<protein>
    <submittedName>
        <fullName evidence="2">Uncharacterized protein</fullName>
    </submittedName>
</protein>
<dbReference type="AlphaFoldDB" id="A0A1P8Q3S8"/>
<sequence>MPPHLLIINTIEDAASAISIIAAIGTFLVWVFNRLVIKPLSDSMNRLSDEIKDFKNDSKFEHDEFRSHLEQLDDKVHTHDEDIVSLQEKVHTLFNRGSSK</sequence>
<evidence type="ECO:0000256" key="1">
    <source>
        <dbReference type="SAM" id="Phobius"/>
    </source>
</evidence>
<proteinExistence type="predicted"/>
<gene>
    <name evidence="2" type="ORF">BTM29_08025</name>
</gene>
<reference evidence="3" key="1">
    <citation type="submission" date="2016-12" db="EMBL/GenBank/DDBJ databases">
        <authorList>
            <person name="Jung M.Y."/>
            <person name="Lee S.H."/>
        </authorList>
    </citation>
    <scope>NUCLEOTIDE SEQUENCE [LARGE SCALE GENOMIC DNA]</scope>
    <source>
        <strain evidence="3">WiKim39</strain>
    </source>
</reference>
<keyword evidence="3" id="KW-1185">Reference proteome</keyword>
<dbReference type="SUPFAM" id="SSF58100">
    <property type="entry name" value="Bacterial hemolysins"/>
    <property type="match status" value="1"/>
</dbReference>
<keyword evidence="1" id="KW-1133">Transmembrane helix</keyword>
<evidence type="ECO:0000313" key="2">
    <source>
        <dbReference type="EMBL" id="APX72497.1"/>
    </source>
</evidence>
<keyword evidence="1" id="KW-0812">Transmembrane</keyword>
<dbReference type="STRING" id="1847728.BTM29_08025"/>
<organism evidence="2 3">
    <name type="scientific">Companilactobacillus allii</name>
    <dbReference type="NCBI Taxonomy" id="1847728"/>
    <lineage>
        <taxon>Bacteria</taxon>
        <taxon>Bacillati</taxon>
        <taxon>Bacillota</taxon>
        <taxon>Bacilli</taxon>
        <taxon>Lactobacillales</taxon>
        <taxon>Lactobacillaceae</taxon>
        <taxon>Companilactobacillus</taxon>
    </lineage>
</organism>
<name>A0A1P8Q3S8_9LACO</name>
<dbReference type="EMBL" id="CP019323">
    <property type="protein sequence ID" value="APX72497.1"/>
    <property type="molecule type" value="Genomic_DNA"/>
</dbReference>
<dbReference type="KEGG" id="lalw:BTM29_08025"/>
<dbReference type="Proteomes" id="UP000187499">
    <property type="component" value="Chromosome"/>
</dbReference>
<dbReference type="RefSeq" id="WP_076615865.1">
    <property type="nucleotide sequence ID" value="NZ_CP019323.1"/>
</dbReference>